<gene>
    <name evidence="9" type="ORF">HW555_013575</name>
</gene>
<dbReference type="AlphaFoldDB" id="A0A835G366"/>
<accession>A0A835G366</accession>
<keyword evidence="3 7" id="KW-1133">Transmembrane helix</keyword>
<dbReference type="InterPro" id="IPR013057">
    <property type="entry name" value="AA_transpt_TM"/>
</dbReference>
<evidence type="ECO:0000313" key="10">
    <source>
        <dbReference type="Proteomes" id="UP000648187"/>
    </source>
</evidence>
<dbReference type="SUPFAM" id="SSF57756">
    <property type="entry name" value="Retrovirus zinc finger-like domains"/>
    <property type="match status" value="1"/>
</dbReference>
<comment type="subcellular location">
    <subcellularLocation>
        <location evidence="1">Membrane</location>
    </subcellularLocation>
</comment>
<organism evidence="9 10">
    <name type="scientific">Spodoptera exigua</name>
    <name type="common">Beet armyworm</name>
    <name type="synonym">Noctua fulgens</name>
    <dbReference type="NCBI Taxonomy" id="7107"/>
    <lineage>
        <taxon>Eukaryota</taxon>
        <taxon>Metazoa</taxon>
        <taxon>Ecdysozoa</taxon>
        <taxon>Arthropoda</taxon>
        <taxon>Hexapoda</taxon>
        <taxon>Insecta</taxon>
        <taxon>Pterygota</taxon>
        <taxon>Neoptera</taxon>
        <taxon>Endopterygota</taxon>
        <taxon>Lepidoptera</taxon>
        <taxon>Glossata</taxon>
        <taxon>Ditrysia</taxon>
        <taxon>Noctuoidea</taxon>
        <taxon>Noctuidae</taxon>
        <taxon>Amphipyrinae</taxon>
        <taxon>Spodoptera</taxon>
    </lineage>
</organism>
<dbReference type="PROSITE" id="PS50158">
    <property type="entry name" value="ZF_CCHC"/>
    <property type="match status" value="2"/>
</dbReference>
<name>A0A835G366_SPOEX</name>
<dbReference type="Pfam" id="PF00098">
    <property type="entry name" value="zf-CCHC"/>
    <property type="match status" value="1"/>
</dbReference>
<dbReference type="SMART" id="SM00343">
    <property type="entry name" value="ZnF_C2HC"/>
    <property type="match status" value="2"/>
</dbReference>
<evidence type="ECO:0000256" key="2">
    <source>
        <dbReference type="ARBA" id="ARBA00022692"/>
    </source>
</evidence>
<dbReference type="GO" id="GO:0003676">
    <property type="term" value="F:nucleic acid binding"/>
    <property type="evidence" value="ECO:0007669"/>
    <property type="project" value="InterPro"/>
</dbReference>
<keyword evidence="2 7" id="KW-0812">Transmembrane</keyword>
<feature type="transmembrane region" description="Helical" evidence="7">
    <location>
        <begin position="20"/>
        <end position="42"/>
    </location>
</feature>
<feature type="transmembrane region" description="Helical" evidence="7">
    <location>
        <begin position="48"/>
        <end position="69"/>
    </location>
</feature>
<protein>
    <recommendedName>
        <fullName evidence="8">CCHC-type domain-containing protein</fullName>
    </recommendedName>
</protein>
<evidence type="ECO:0000256" key="4">
    <source>
        <dbReference type="ARBA" id="ARBA00023136"/>
    </source>
</evidence>
<dbReference type="GO" id="GO:0008270">
    <property type="term" value="F:zinc ion binding"/>
    <property type="evidence" value="ECO:0007669"/>
    <property type="project" value="UniProtKB-KW"/>
</dbReference>
<evidence type="ECO:0000313" key="9">
    <source>
        <dbReference type="EMBL" id="KAF9405853.1"/>
    </source>
</evidence>
<keyword evidence="5" id="KW-0479">Metal-binding</keyword>
<dbReference type="Gene3D" id="4.10.60.10">
    <property type="entry name" value="Zinc finger, CCHC-type"/>
    <property type="match status" value="1"/>
</dbReference>
<feature type="region of interest" description="Disordered" evidence="6">
    <location>
        <begin position="78"/>
        <end position="99"/>
    </location>
</feature>
<dbReference type="GO" id="GO:0016020">
    <property type="term" value="C:membrane"/>
    <property type="evidence" value="ECO:0007669"/>
    <property type="project" value="UniProtKB-SubCell"/>
</dbReference>
<reference evidence="9" key="1">
    <citation type="submission" date="2020-08" db="EMBL/GenBank/DDBJ databases">
        <title>Spodoptera exigua strain:BAW_Kor-Di-RS1 Genome sequencing and assembly.</title>
        <authorList>
            <person name="Kim J."/>
            <person name="Nam H.Y."/>
            <person name="Kwon M."/>
            <person name="Choi J.H."/>
            <person name="Cho S.R."/>
            <person name="Kim G.-H."/>
        </authorList>
    </citation>
    <scope>NUCLEOTIDE SEQUENCE</scope>
    <source>
        <strain evidence="9">BAW_Kor-Di-RS1</strain>
        <tissue evidence="9">Whole-body</tissue>
    </source>
</reference>
<keyword evidence="5" id="KW-0863">Zinc-finger</keyword>
<dbReference type="Pfam" id="PF01490">
    <property type="entry name" value="Aa_trans"/>
    <property type="match status" value="1"/>
</dbReference>
<dbReference type="InterPro" id="IPR001878">
    <property type="entry name" value="Znf_CCHC"/>
</dbReference>
<comment type="caution">
    <text evidence="9">The sequence shown here is derived from an EMBL/GenBank/DDBJ whole genome shotgun (WGS) entry which is preliminary data.</text>
</comment>
<keyword evidence="5" id="KW-0862">Zinc</keyword>
<dbReference type="EMBL" id="JACKWZ010000670">
    <property type="protein sequence ID" value="KAF9405853.1"/>
    <property type="molecule type" value="Genomic_DNA"/>
</dbReference>
<feature type="compositionally biased region" description="Polar residues" evidence="6">
    <location>
        <begin position="85"/>
        <end position="99"/>
    </location>
</feature>
<feature type="domain" description="CCHC-type" evidence="8">
    <location>
        <begin position="252"/>
        <end position="267"/>
    </location>
</feature>
<evidence type="ECO:0000256" key="6">
    <source>
        <dbReference type="SAM" id="MobiDB-lite"/>
    </source>
</evidence>
<evidence type="ECO:0000256" key="7">
    <source>
        <dbReference type="SAM" id="Phobius"/>
    </source>
</evidence>
<evidence type="ECO:0000256" key="3">
    <source>
        <dbReference type="ARBA" id="ARBA00022989"/>
    </source>
</evidence>
<feature type="compositionally biased region" description="Basic and acidic residues" evidence="6">
    <location>
        <begin position="293"/>
        <end position="305"/>
    </location>
</feature>
<dbReference type="Proteomes" id="UP000648187">
    <property type="component" value="Unassembled WGS sequence"/>
</dbReference>
<keyword evidence="4 7" id="KW-0472">Membrane</keyword>
<sequence>MYAPMDIIWTRIKIRIRKDYYNISQIVLRTLAVTLTVILAIAVPDLELLIGLVGAIFFSTLGLLIPVAVETVHKWEQVGSDGEPSETNGANPRSSSTPQLSLLNNMESLLTRLLATPQPPAAIVSTPQIAQLIQFDPDDADADIENVTQLLVYNFIRRELNANVIKDRPQLFRVLRGVSLKRRSEAGEGYDSEVKRARHDDTKFTGRCHWCGKTGHKQIECRMRQDNFRNPRSETSESTRTSEKRPAAAVTCYTCKKVGHTSNRCPDKNVEAAVKEVNTCGHKASRGSLETSTEEHSHLDDRDGDMNYTDSQSLRSDTLTAGTETVSLGSNTLTAGSDTLSVYSDQWADFSEHEQDAS</sequence>
<keyword evidence="10" id="KW-1185">Reference proteome</keyword>
<feature type="domain" description="CCHC-type" evidence="8">
    <location>
        <begin position="207"/>
        <end position="222"/>
    </location>
</feature>
<evidence type="ECO:0000256" key="1">
    <source>
        <dbReference type="ARBA" id="ARBA00004370"/>
    </source>
</evidence>
<evidence type="ECO:0000256" key="5">
    <source>
        <dbReference type="PROSITE-ProRule" id="PRU00047"/>
    </source>
</evidence>
<evidence type="ECO:0000259" key="8">
    <source>
        <dbReference type="PROSITE" id="PS50158"/>
    </source>
</evidence>
<feature type="region of interest" description="Disordered" evidence="6">
    <location>
        <begin position="283"/>
        <end position="316"/>
    </location>
</feature>
<dbReference type="InterPro" id="IPR036875">
    <property type="entry name" value="Znf_CCHC_sf"/>
</dbReference>
<proteinExistence type="predicted"/>